<evidence type="ECO:0000313" key="1">
    <source>
        <dbReference type="EMBL" id="ATD68171.1"/>
    </source>
</evidence>
<organism evidence="1 2">
    <name type="scientific">Luteimonas chenhongjianii</name>
    <dbReference type="NCBI Taxonomy" id="2006110"/>
    <lineage>
        <taxon>Bacteria</taxon>
        <taxon>Pseudomonadati</taxon>
        <taxon>Pseudomonadota</taxon>
        <taxon>Gammaproteobacteria</taxon>
        <taxon>Lysobacterales</taxon>
        <taxon>Lysobacteraceae</taxon>
        <taxon>Luteimonas</taxon>
    </lineage>
</organism>
<reference evidence="2" key="1">
    <citation type="submission" date="2017-09" db="EMBL/GenBank/DDBJ databases">
        <title>Luteimonas liuhanmingii sp.nov., isolated from the intestinal contents of Tibetan Plateau Pika in Yushu, Qinghai Province, China.</title>
        <authorList>
            <person name="Gui Z."/>
        </authorList>
    </citation>
    <scope>NUCLEOTIDE SEQUENCE [LARGE SCALE GENOMIC DNA]</scope>
    <source>
        <strain evidence="2">100111</strain>
    </source>
</reference>
<protein>
    <submittedName>
        <fullName evidence="1">Uncharacterized protein</fullName>
    </submittedName>
</protein>
<dbReference type="EMBL" id="CP023406">
    <property type="protein sequence ID" value="ATD68171.1"/>
    <property type="molecule type" value="Genomic_DNA"/>
</dbReference>
<dbReference type="Proteomes" id="UP000218968">
    <property type="component" value="Chromosome"/>
</dbReference>
<accession>A0A290XGI0</accession>
<dbReference type="GO" id="GO:0006011">
    <property type="term" value="P:UDP-alpha-D-glucose metabolic process"/>
    <property type="evidence" value="ECO:0007669"/>
    <property type="project" value="InterPro"/>
</dbReference>
<name>A0A290XGI0_9GAMM</name>
<dbReference type="GO" id="GO:0030244">
    <property type="term" value="P:cellulose biosynthetic process"/>
    <property type="evidence" value="ECO:0007669"/>
    <property type="project" value="UniProtKB-KW"/>
</dbReference>
<sequence length="532" mass="56448">MRLWVLCLLALLFVGLLIAVEQSGVFDRVMGRNAQVTVPVFGDYQRGSLSFQDDNDGGKDVFVAQVHPDAPLILSGFPSYASEQFQLPSDSRPLSGTYNLAFMSDAVPGAEGALRVTINGIKRADTVLQHGPARQRVQVELTPTELAAGELDVRLALVGHGPMAECTPNEALAAVVTILPETGLRLALDKPASTTADRLALWGDLIPVKWGADEKAGDSVTLITAARLVQRGYGIYFGDSGYAGQQLVDLEKAAAGRPLRLPELRYPISLASAGENAGARRFDRETTWRYRYDVSQLPNGELPSALDLRMLMGPIGETRTALFVTLNDHLLLTRTLSDVDQRLDTSVALPAADHAERNELAITLTAHERDELRCGSRRLIAAEMLPDTVLVGGGERVVTPLAQLAALLHANMPVALGSGPLSAPQAQTSALLLGQMNPTSISFSPTQPGSTIEVLSGDLSAALAQVRPAGQQWLVYFPGDEREGAVVERFSPQAGAARAAVALLVTLNRPAEVAAPAAGATGAPRATADAAR</sequence>
<keyword evidence="2" id="KW-1185">Reference proteome</keyword>
<dbReference type="AlphaFoldDB" id="A0A290XGI0"/>
<dbReference type="GO" id="GO:0005886">
    <property type="term" value="C:plasma membrane"/>
    <property type="evidence" value="ECO:0007669"/>
    <property type="project" value="UniProtKB-SubCell"/>
</dbReference>
<gene>
    <name evidence="1" type="ORF">CNR27_12615</name>
</gene>
<dbReference type="RefSeq" id="WP_096299291.1">
    <property type="nucleotide sequence ID" value="NZ_CP023406.1"/>
</dbReference>
<dbReference type="KEGG" id="lum:CNR27_12615"/>
<dbReference type="UniPathway" id="UPA00694"/>
<proteinExistence type="predicted"/>
<evidence type="ECO:0000313" key="2">
    <source>
        <dbReference type="Proteomes" id="UP000218968"/>
    </source>
</evidence>